<accession>A0A8A4ZJV0</accession>
<reference evidence="2" key="1">
    <citation type="submission" date="2021-03" db="EMBL/GenBank/DDBJ databases">
        <title>Pengzhenrongella sicca gen. nov., sp. nov., a new member of suborder Micrococcineae isolated from High-Arctic tundra soil.</title>
        <authorList>
            <person name="Peng F."/>
        </authorList>
    </citation>
    <scope>NUCLEOTIDE SEQUENCE</scope>
    <source>
        <strain evidence="2">LRZ-2</strain>
    </source>
</reference>
<feature type="transmembrane region" description="Helical" evidence="1">
    <location>
        <begin position="31"/>
        <end position="51"/>
    </location>
</feature>
<name>A0A8A4ZJV0_9MICO</name>
<keyword evidence="1" id="KW-0472">Membrane</keyword>
<dbReference type="Proteomes" id="UP000663937">
    <property type="component" value="Chromosome"/>
</dbReference>
<dbReference type="InterPro" id="IPR046550">
    <property type="entry name" value="DUF6704"/>
</dbReference>
<dbReference type="Pfam" id="PF20447">
    <property type="entry name" value="DUF6704"/>
    <property type="match status" value="1"/>
</dbReference>
<sequence length="102" mass="10454">MVDQSAEHSAPAAEIASLPPSAPWANHGRTIAAWTTVTVVLVGGTIAAVAVLLAMTWLFWAGLVVVVVGIVIGKILQMAGYGQGGANTLARQERARAAGRGH</sequence>
<feature type="transmembrane region" description="Helical" evidence="1">
    <location>
        <begin position="57"/>
        <end position="76"/>
    </location>
</feature>
<evidence type="ECO:0000256" key="1">
    <source>
        <dbReference type="SAM" id="Phobius"/>
    </source>
</evidence>
<protein>
    <submittedName>
        <fullName evidence="2">Uncharacterized protein</fullName>
    </submittedName>
</protein>
<keyword evidence="1" id="KW-1133">Transmembrane helix</keyword>
<keyword evidence="1" id="KW-0812">Transmembrane</keyword>
<dbReference type="NCBIfam" id="NF041681">
    <property type="entry name" value="HGxxPAAW"/>
    <property type="match status" value="1"/>
</dbReference>
<dbReference type="KEGG" id="psic:J4E96_07575"/>
<dbReference type="RefSeq" id="WP_227425156.1">
    <property type="nucleotide sequence ID" value="NZ_CP071868.1"/>
</dbReference>
<evidence type="ECO:0000313" key="3">
    <source>
        <dbReference type="Proteomes" id="UP000663937"/>
    </source>
</evidence>
<keyword evidence="3" id="KW-1185">Reference proteome</keyword>
<dbReference type="AlphaFoldDB" id="A0A8A4ZJV0"/>
<gene>
    <name evidence="2" type="ORF">J4E96_07575</name>
</gene>
<proteinExistence type="predicted"/>
<evidence type="ECO:0000313" key="2">
    <source>
        <dbReference type="EMBL" id="QTE30786.1"/>
    </source>
</evidence>
<dbReference type="EMBL" id="CP071868">
    <property type="protein sequence ID" value="QTE30786.1"/>
    <property type="molecule type" value="Genomic_DNA"/>
</dbReference>
<organism evidence="2 3">
    <name type="scientific">Pengzhenrongella sicca</name>
    <dbReference type="NCBI Taxonomy" id="2819238"/>
    <lineage>
        <taxon>Bacteria</taxon>
        <taxon>Bacillati</taxon>
        <taxon>Actinomycetota</taxon>
        <taxon>Actinomycetes</taxon>
        <taxon>Micrococcales</taxon>
        <taxon>Pengzhenrongella</taxon>
    </lineage>
</organism>